<evidence type="ECO:0000259" key="13">
    <source>
        <dbReference type="PROSITE" id="PS00794"/>
    </source>
</evidence>
<comment type="caution">
    <text evidence="14">The sequence shown here is derived from an EMBL/GenBank/DDBJ whole genome shotgun (WGS) entry which is preliminary data.</text>
</comment>
<keyword evidence="5" id="KW-0808">Transferase</keyword>
<evidence type="ECO:0000256" key="2">
    <source>
        <dbReference type="ARBA" id="ARBA00005810"/>
    </source>
</evidence>
<evidence type="ECO:0000256" key="3">
    <source>
        <dbReference type="ARBA" id="ARBA00013253"/>
    </source>
</evidence>
<feature type="domain" description="7,8-dihydro-6-hydroxymethylpterin-pyrophosphokinase" evidence="13">
    <location>
        <begin position="71"/>
        <end position="82"/>
    </location>
</feature>
<evidence type="ECO:0000256" key="1">
    <source>
        <dbReference type="ARBA" id="ARBA00005051"/>
    </source>
</evidence>
<protein>
    <recommendedName>
        <fullName evidence="4">2-amino-4-hydroxy-6-hydroxymethyldihydropteridine pyrophosphokinase</fullName>
        <ecNumber evidence="3">2.7.6.3</ecNumber>
    </recommendedName>
    <alternativeName>
        <fullName evidence="11">6-hydroxymethyl-7,8-dihydropterin pyrophosphokinase</fullName>
    </alternativeName>
    <alternativeName>
        <fullName evidence="12">7,8-dihydro-6-hydroxymethylpterin-pyrophosphokinase</fullName>
    </alternativeName>
</protein>
<dbReference type="PANTHER" id="PTHR43071:SF1">
    <property type="entry name" value="2-AMINO-4-HYDROXY-6-HYDROXYMETHYLDIHYDROPTERIDINE PYROPHOSPHOKINASE"/>
    <property type="match status" value="1"/>
</dbReference>
<dbReference type="GO" id="GO:0046654">
    <property type="term" value="P:tetrahydrofolate biosynthetic process"/>
    <property type="evidence" value="ECO:0007669"/>
    <property type="project" value="UniProtKB-UniPathway"/>
</dbReference>
<evidence type="ECO:0000313" key="15">
    <source>
        <dbReference type="Proteomes" id="UP000011135"/>
    </source>
</evidence>
<evidence type="ECO:0000256" key="7">
    <source>
        <dbReference type="ARBA" id="ARBA00022777"/>
    </source>
</evidence>
<evidence type="ECO:0000256" key="12">
    <source>
        <dbReference type="ARBA" id="ARBA00033413"/>
    </source>
</evidence>
<comment type="similarity">
    <text evidence="2">Belongs to the HPPK family.</text>
</comment>
<proteinExistence type="inferred from homology"/>
<keyword evidence="9" id="KW-0289">Folate biosynthesis</keyword>
<dbReference type="STRING" id="1237149.C900_00950"/>
<evidence type="ECO:0000256" key="10">
    <source>
        <dbReference type="ARBA" id="ARBA00029409"/>
    </source>
</evidence>
<dbReference type="CDD" id="cd00483">
    <property type="entry name" value="HPPK"/>
    <property type="match status" value="1"/>
</dbReference>
<reference evidence="14 15" key="1">
    <citation type="submission" date="2012-12" db="EMBL/GenBank/DDBJ databases">
        <title>Genome assembly of Fulvivirga imtechensis AK7.</title>
        <authorList>
            <person name="Nupur N."/>
            <person name="Khatri I."/>
            <person name="Kumar R."/>
            <person name="Subramanian S."/>
            <person name="Pinnaka A."/>
        </authorList>
    </citation>
    <scope>NUCLEOTIDE SEQUENCE [LARGE SCALE GENOMIC DNA]</scope>
    <source>
        <strain evidence="14 15">AK7</strain>
    </source>
</reference>
<dbReference type="PATRIC" id="fig|1237149.3.peg.5832"/>
<evidence type="ECO:0000256" key="8">
    <source>
        <dbReference type="ARBA" id="ARBA00022840"/>
    </source>
</evidence>
<dbReference type="EC" id="2.7.6.3" evidence="3"/>
<dbReference type="InterPro" id="IPR035907">
    <property type="entry name" value="Hppk_sf"/>
</dbReference>
<keyword evidence="8" id="KW-0067">ATP-binding</keyword>
<evidence type="ECO:0000313" key="14">
    <source>
        <dbReference type="EMBL" id="ELR68100.1"/>
    </source>
</evidence>
<keyword evidence="7 14" id="KW-0418">Kinase</keyword>
<dbReference type="InterPro" id="IPR000550">
    <property type="entry name" value="Hppk"/>
</dbReference>
<evidence type="ECO:0000256" key="6">
    <source>
        <dbReference type="ARBA" id="ARBA00022741"/>
    </source>
</evidence>
<dbReference type="Pfam" id="PF01288">
    <property type="entry name" value="HPPK"/>
    <property type="match status" value="1"/>
</dbReference>
<dbReference type="PROSITE" id="PS00794">
    <property type="entry name" value="HPPK"/>
    <property type="match status" value="1"/>
</dbReference>
<sequence>MILEKARAKISHRLGIIIKKSALYETAAWGKTDQPSFYNQVIEVKSAITPVDMLAAINIIEEELGRVRREKWGERVIDIDILYYSNRVISLEKLNIPHPGIQDRRFTLVPLVEIAPDFLHPFLKKTNQQLLNECTDPLEVERMVNG</sequence>
<dbReference type="AlphaFoldDB" id="L8JGZ3"/>
<gene>
    <name evidence="14" type="ORF">C900_00950</name>
</gene>
<evidence type="ECO:0000256" key="9">
    <source>
        <dbReference type="ARBA" id="ARBA00022909"/>
    </source>
</evidence>
<dbReference type="GO" id="GO:0046656">
    <property type="term" value="P:folic acid biosynthetic process"/>
    <property type="evidence" value="ECO:0007669"/>
    <property type="project" value="UniProtKB-KW"/>
</dbReference>
<name>L8JGZ3_9BACT</name>
<dbReference type="Proteomes" id="UP000011135">
    <property type="component" value="Unassembled WGS sequence"/>
</dbReference>
<dbReference type="GO" id="GO:0016301">
    <property type="term" value="F:kinase activity"/>
    <property type="evidence" value="ECO:0007669"/>
    <property type="project" value="UniProtKB-KW"/>
</dbReference>
<keyword evidence="15" id="KW-1185">Reference proteome</keyword>
<accession>L8JGZ3</accession>
<dbReference type="NCBIfam" id="TIGR01498">
    <property type="entry name" value="folK"/>
    <property type="match status" value="1"/>
</dbReference>
<organism evidence="14 15">
    <name type="scientific">Fulvivirga imtechensis AK7</name>
    <dbReference type="NCBI Taxonomy" id="1237149"/>
    <lineage>
        <taxon>Bacteria</taxon>
        <taxon>Pseudomonadati</taxon>
        <taxon>Bacteroidota</taxon>
        <taxon>Cytophagia</taxon>
        <taxon>Cytophagales</taxon>
        <taxon>Fulvivirgaceae</taxon>
        <taxon>Fulvivirga</taxon>
    </lineage>
</organism>
<evidence type="ECO:0000256" key="11">
    <source>
        <dbReference type="ARBA" id="ARBA00029766"/>
    </source>
</evidence>
<evidence type="ECO:0000256" key="5">
    <source>
        <dbReference type="ARBA" id="ARBA00022679"/>
    </source>
</evidence>
<dbReference type="eggNOG" id="COG0801">
    <property type="taxonomic scope" value="Bacteria"/>
</dbReference>
<dbReference type="GO" id="GO:0003848">
    <property type="term" value="F:2-amino-4-hydroxy-6-hydroxymethyldihydropteridine diphosphokinase activity"/>
    <property type="evidence" value="ECO:0007669"/>
    <property type="project" value="UniProtKB-EC"/>
</dbReference>
<evidence type="ECO:0000256" key="4">
    <source>
        <dbReference type="ARBA" id="ARBA00016218"/>
    </source>
</evidence>
<comment type="function">
    <text evidence="10">Catalyzes the transfer of pyrophosphate from adenosine triphosphate (ATP) to 6-hydroxymethyl-7,8-dihydropterin, an enzymatic step in folate biosynthesis pathway.</text>
</comment>
<comment type="pathway">
    <text evidence="1">Cofactor biosynthesis; tetrahydrofolate biosynthesis; 2-amino-4-hydroxy-6-hydroxymethyl-7,8-dihydropteridine diphosphate from 7,8-dihydroneopterin triphosphate: step 4/4.</text>
</comment>
<dbReference type="GO" id="GO:0005524">
    <property type="term" value="F:ATP binding"/>
    <property type="evidence" value="ECO:0007669"/>
    <property type="project" value="UniProtKB-KW"/>
</dbReference>
<keyword evidence="6" id="KW-0547">Nucleotide-binding</keyword>
<dbReference type="Gene3D" id="3.30.70.560">
    <property type="entry name" value="7,8-Dihydro-6-hydroxymethylpterin-pyrophosphokinase HPPK"/>
    <property type="match status" value="1"/>
</dbReference>
<dbReference type="SUPFAM" id="SSF55083">
    <property type="entry name" value="6-hydroxymethyl-7,8-dihydropterin pyrophosphokinase, HPPK"/>
    <property type="match status" value="1"/>
</dbReference>
<dbReference type="PANTHER" id="PTHR43071">
    <property type="entry name" value="2-AMINO-4-HYDROXY-6-HYDROXYMETHYLDIHYDROPTERIDINE PYROPHOSPHOKINASE"/>
    <property type="match status" value="1"/>
</dbReference>
<dbReference type="EMBL" id="AMZN01000149">
    <property type="protein sequence ID" value="ELR68100.1"/>
    <property type="molecule type" value="Genomic_DNA"/>
</dbReference>
<dbReference type="UniPathway" id="UPA00077">
    <property type="reaction ID" value="UER00155"/>
</dbReference>